<name>A0ABN0GM16_BAREL</name>
<dbReference type="EMBL" id="AILW01000002">
    <property type="protein sequence ID" value="EJF84631.1"/>
    <property type="molecule type" value="Genomic_DNA"/>
</dbReference>
<proteinExistence type="predicted"/>
<comment type="caution">
    <text evidence="1">The sequence shown here is derived from an EMBL/GenBank/DDBJ whole genome shotgun (WGS) entry which is preliminary data.</text>
</comment>
<evidence type="ECO:0000313" key="2">
    <source>
        <dbReference type="Proteomes" id="UP000008942"/>
    </source>
</evidence>
<keyword evidence="2" id="KW-1185">Reference proteome</keyword>
<evidence type="ECO:0000313" key="1">
    <source>
        <dbReference type="EMBL" id="EJF84631.1"/>
    </source>
</evidence>
<protein>
    <submittedName>
        <fullName evidence="1">Uncharacterized protein</fullName>
    </submittedName>
</protein>
<gene>
    <name evidence="1" type="ORF">MCU_00209</name>
</gene>
<organism evidence="1 2">
    <name type="scientific">Bartonella elizabethae Re6043vi</name>
    <dbReference type="NCBI Taxonomy" id="1094554"/>
    <lineage>
        <taxon>Bacteria</taxon>
        <taxon>Pseudomonadati</taxon>
        <taxon>Pseudomonadota</taxon>
        <taxon>Alphaproteobacteria</taxon>
        <taxon>Hyphomicrobiales</taxon>
        <taxon>Bartonellaceae</taxon>
        <taxon>Bartonella</taxon>
    </lineage>
</organism>
<sequence length="40" mass="4729">MGTASSFYKLDTDILPFVNCYFLRSEIKKSYENNILFCKE</sequence>
<accession>A0ABN0GM16</accession>
<reference evidence="1 2" key="1">
    <citation type="submission" date="2012-03" db="EMBL/GenBank/DDBJ databases">
        <title>The Genome Sequence of Bartonella elizabethae Re6043vi.</title>
        <authorList>
            <consortium name="The Broad Institute Genome Sequencing Platform"/>
            <consortium name="The Broad Institute Genome Sequencing Center for Infectious Disease"/>
            <person name="Feldgarden M."/>
            <person name="Kirby J."/>
            <person name="Kosoy M."/>
            <person name="Birtles R."/>
            <person name="Probert W.S."/>
            <person name="Chiaraviglio L."/>
            <person name="Young S.K."/>
            <person name="Zeng Q."/>
            <person name="Gargeya S."/>
            <person name="Fitzgerald M."/>
            <person name="Haas B."/>
            <person name="Abouelleil A."/>
            <person name="Alvarado L."/>
            <person name="Arachchi H.M."/>
            <person name="Berlin A."/>
            <person name="Chapman S.B."/>
            <person name="Gearin G."/>
            <person name="Goldberg J."/>
            <person name="Griggs A."/>
            <person name="Gujja S."/>
            <person name="Hansen M."/>
            <person name="Heiman D."/>
            <person name="Howarth C."/>
            <person name="Larimer J."/>
            <person name="Lui A."/>
            <person name="MacDonald P.J.P."/>
            <person name="McCowen C."/>
            <person name="Montmayeur A."/>
            <person name="Murphy C."/>
            <person name="Neiman D."/>
            <person name="Pearson M."/>
            <person name="Priest M."/>
            <person name="Roberts A."/>
            <person name="Saif S."/>
            <person name="Shea T."/>
            <person name="Sisk P."/>
            <person name="Stolte C."/>
            <person name="Sykes S."/>
            <person name="Wortman J."/>
            <person name="Nusbaum C."/>
            <person name="Birren B."/>
        </authorList>
    </citation>
    <scope>NUCLEOTIDE SEQUENCE [LARGE SCALE GENOMIC DNA]</scope>
    <source>
        <strain evidence="1 2">Re6043vi</strain>
    </source>
</reference>
<dbReference type="Proteomes" id="UP000008942">
    <property type="component" value="Unassembled WGS sequence"/>
</dbReference>